<dbReference type="PANTHER" id="PTHR12197">
    <property type="entry name" value="HISTONE-LYSINE N-METHYLTRANSFERASE SMYD"/>
    <property type="match status" value="1"/>
</dbReference>
<dbReference type="GO" id="GO:0008170">
    <property type="term" value="F:N-methyltransferase activity"/>
    <property type="evidence" value="ECO:0007669"/>
    <property type="project" value="UniProtKB-ARBA"/>
</dbReference>
<dbReference type="CDD" id="cd20071">
    <property type="entry name" value="SET_SMYD"/>
    <property type="match status" value="1"/>
</dbReference>
<proteinExistence type="predicted"/>
<dbReference type="Proteomes" id="UP000759131">
    <property type="component" value="Unassembled WGS sequence"/>
</dbReference>
<evidence type="ECO:0000259" key="1">
    <source>
        <dbReference type="PROSITE" id="PS50280"/>
    </source>
</evidence>
<gene>
    <name evidence="2" type="ORF">OSB1V03_LOCUS16612</name>
</gene>
<name>A0A7R9Q8D9_9ACAR</name>
<dbReference type="AlphaFoldDB" id="A0A7R9Q8D9"/>
<dbReference type="Gene3D" id="2.170.270.10">
    <property type="entry name" value="SET domain"/>
    <property type="match status" value="1"/>
</dbReference>
<evidence type="ECO:0000313" key="2">
    <source>
        <dbReference type="EMBL" id="CAD7636359.1"/>
    </source>
</evidence>
<keyword evidence="3" id="KW-1185">Reference proteome</keyword>
<dbReference type="Pfam" id="PF00856">
    <property type="entry name" value="SET"/>
    <property type="match status" value="1"/>
</dbReference>
<dbReference type="PROSITE" id="PS50280">
    <property type="entry name" value="SET"/>
    <property type="match status" value="1"/>
</dbReference>
<dbReference type="EMBL" id="CAJPIZ010018717">
    <property type="protein sequence ID" value="CAG2116653.1"/>
    <property type="molecule type" value="Genomic_DNA"/>
</dbReference>
<evidence type="ECO:0000313" key="3">
    <source>
        <dbReference type="Proteomes" id="UP000759131"/>
    </source>
</evidence>
<dbReference type="SUPFAM" id="SSF82199">
    <property type="entry name" value="SET domain"/>
    <property type="match status" value="1"/>
</dbReference>
<dbReference type="InterPro" id="IPR050869">
    <property type="entry name" value="H3K4_H4K5_MeTrfase"/>
</dbReference>
<dbReference type="InterPro" id="IPR001214">
    <property type="entry name" value="SET_dom"/>
</dbReference>
<feature type="domain" description="SET" evidence="1">
    <location>
        <begin position="87"/>
        <end position="221"/>
    </location>
</feature>
<dbReference type="InterPro" id="IPR046341">
    <property type="entry name" value="SET_dom_sf"/>
</dbReference>
<accession>A0A7R9Q8D9</accession>
<dbReference type="EMBL" id="OC873292">
    <property type="protein sequence ID" value="CAD7636359.1"/>
    <property type="molecule type" value="Genomic_DNA"/>
</dbReference>
<dbReference type="OrthoDB" id="5945798at2759"/>
<feature type="non-terminal residue" evidence="2">
    <location>
        <position position="1"/>
    </location>
</feature>
<protein>
    <recommendedName>
        <fullName evidence="1">SET domain-containing protein</fullName>
    </recommendedName>
</protein>
<sequence>LILNYNAFKCDNCGHNKTFPGIPDSFNSLIQPSFPTQDIVSQLNPIIQSVVKMSPKLSKPLSPGDVITQDIPIIHILLWFRLYLSVQNIPTFATEKHRLFDGSDVSLNDIKVDIIYVKAINERMLEFQALREVLEELGLPFEPLEVIHWMSFLYSCEPFTYIRCGHPMSESIGIGVYLQHRYLKHSCQPNSALIYSGRGQSFELRAMRPIAANQEITISRVQHLEGDRTYRQNVLKQWLLVCECDKCVHHLDRRVDNQRFLNEDLFPVHVFRFEAQFMDHLRKVLSDLDVIFGDYHPTKTWYLNTIVLRVHNCPQLDKCVFNELIANLMKAIDITCPTDGPIRAYFMHTFDVLQLSANVKCLENE</sequence>
<reference evidence="2" key="1">
    <citation type="submission" date="2020-11" db="EMBL/GenBank/DDBJ databases">
        <authorList>
            <person name="Tran Van P."/>
        </authorList>
    </citation>
    <scope>NUCLEOTIDE SEQUENCE</scope>
</reference>
<dbReference type="GO" id="GO:0008276">
    <property type="term" value="F:protein methyltransferase activity"/>
    <property type="evidence" value="ECO:0007669"/>
    <property type="project" value="UniProtKB-ARBA"/>
</dbReference>
<dbReference type="GO" id="GO:0008757">
    <property type="term" value="F:S-adenosylmethionine-dependent methyltransferase activity"/>
    <property type="evidence" value="ECO:0007669"/>
    <property type="project" value="UniProtKB-ARBA"/>
</dbReference>
<organism evidence="2">
    <name type="scientific">Medioppia subpectinata</name>
    <dbReference type="NCBI Taxonomy" id="1979941"/>
    <lineage>
        <taxon>Eukaryota</taxon>
        <taxon>Metazoa</taxon>
        <taxon>Ecdysozoa</taxon>
        <taxon>Arthropoda</taxon>
        <taxon>Chelicerata</taxon>
        <taxon>Arachnida</taxon>
        <taxon>Acari</taxon>
        <taxon>Acariformes</taxon>
        <taxon>Sarcoptiformes</taxon>
        <taxon>Oribatida</taxon>
        <taxon>Brachypylina</taxon>
        <taxon>Oppioidea</taxon>
        <taxon>Oppiidae</taxon>
        <taxon>Medioppia</taxon>
    </lineage>
</organism>
<feature type="non-terminal residue" evidence="2">
    <location>
        <position position="365"/>
    </location>
</feature>